<reference evidence="2 3" key="1">
    <citation type="journal article" date="2015" name="Int. Biodeterior. Biodegradation">
        <title>Physiological and genetic screening methods for the isolation of methyl tert-butyl ether-degrading bacteria for bioremediation purposes.</title>
        <authorList>
            <person name="Guisado I.M."/>
            <person name="Purswani J."/>
            <person name="Gonzalez Lopez J."/>
            <person name="Pozo C."/>
        </authorList>
    </citation>
    <scope>NUCLEOTIDE SEQUENCE [LARGE SCALE GENOMIC DNA]</scope>
    <source>
        <strain evidence="2 3">SH7</strain>
    </source>
</reference>
<proteinExistence type="predicted"/>
<evidence type="ECO:0000313" key="3">
    <source>
        <dbReference type="Proteomes" id="UP000054709"/>
    </source>
</evidence>
<protein>
    <recommendedName>
        <fullName evidence="4">DUF2975 domain-containing protein</fullName>
    </recommendedName>
</protein>
<feature type="transmembrane region" description="Helical" evidence="1">
    <location>
        <begin position="9"/>
        <end position="30"/>
    </location>
</feature>
<evidence type="ECO:0008006" key="4">
    <source>
        <dbReference type="Google" id="ProtNLM"/>
    </source>
</evidence>
<dbReference type="Pfam" id="PF11188">
    <property type="entry name" value="DUF2975"/>
    <property type="match status" value="1"/>
</dbReference>
<feature type="transmembrane region" description="Helical" evidence="1">
    <location>
        <begin position="125"/>
        <end position="146"/>
    </location>
</feature>
<organism evidence="2 3">
    <name type="scientific">Paenibacillus etheri</name>
    <dbReference type="NCBI Taxonomy" id="1306852"/>
    <lineage>
        <taxon>Bacteria</taxon>
        <taxon>Bacillati</taxon>
        <taxon>Bacillota</taxon>
        <taxon>Bacilli</taxon>
        <taxon>Bacillales</taxon>
        <taxon>Paenibacillaceae</taxon>
        <taxon>Paenibacillus</taxon>
    </lineage>
</organism>
<dbReference type="RefSeq" id="WP_060624169.1">
    <property type="nucleotide sequence ID" value="NZ_LCZJ02000025.1"/>
</dbReference>
<comment type="caution">
    <text evidence="2">The sequence shown here is derived from an EMBL/GenBank/DDBJ whole genome shotgun (WGS) entry which is preliminary data.</text>
</comment>
<keyword evidence="1" id="KW-1133">Transmembrane helix</keyword>
<name>A0A0W1AX49_9BACL</name>
<feature type="transmembrane region" description="Helical" evidence="1">
    <location>
        <begin position="95"/>
        <end position="113"/>
    </location>
</feature>
<gene>
    <name evidence="2" type="ORF">UQ64_17505</name>
</gene>
<accession>A0A0W1AX49</accession>
<keyword evidence="1" id="KW-0812">Transmembrane</keyword>
<dbReference type="Proteomes" id="UP000054709">
    <property type="component" value="Unassembled WGS sequence"/>
</dbReference>
<dbReference type="OrthoDB" id="1100174at2"/>
<keyword evidence="3" id="KW-1185">Reference proteome</keyword>
<evidence type="ECO:0000313" key="2">
    <source>
        <dbReference type="EMBL" id="KTD85895.1"/>
    </source>
</evidence>
<feature type="transmembrane region" description="Helical" evidence="1">
    <location>
        <begin position="45"/>
        <end position="69"/>
    </location>
</feature>
<dbReference type="AlphaFoldDB" id="A0A0W1AX49"/>
<keyword evidence="1" id="KW-0472">Membrane</keyword>
<evidence type="ECO:0000256" key="1">
    <source>
        <dbReference type="SAM" id="Phobius"/>
    </source>
</evidence>
<dbReference type="EMBL" id="LCZJ02000025">
    <property type="protein sequence ID" value="KTD85895.1"/>
    <property type="molecule type" value="Genomic_DNA"/>
</dbReference>
<dbReference type="InterPro" id="IPR021354">
    <property type="entry name" value="DUF2975"/>
</dbReference>
<sequence>MNVKRGSTTFLKVIIFLVGIAVLALCIWLPEIAVRDARVHPDTTYFLIPFLVCAYGFCIAFSVALYQAYKLLNNIEKNNAFSELSLQSLKIIKKCAFTVIFLILLGIVSLRVLAKVTDSDDAAGPTSLCLMGLLATSIIAAIVDALQKPLKNAPDIKQKNV</sequence>